<dbReference type="STRING" id="1801764.A2903_00340"/>
<evidence type="ECO:0000313" key="3">
    <source>
        <dbReference type="Proteomes" id="UP000178184"/>
    </source>
</evidence>
<dbReference type="Proteomes" id="UP000178184">
    <property type="component" value="Unassembled WGS sequence"/>
</dbReference>
<dbReference type="AlphaFoldDB" id="A0A1F6WQ13"/>
<evidence type="ECO:0000313" key="2">
    <source>
        <dbReference type="EMBL" id="OGI84002.1"/>
    </source>
</evidence>
<dbReference type="EMBL" id="MFUO01000013">
    <property type="protein sequence ID" value="OGI84002.1"/>
    <property type="molecule type" value="Genomic_DNA"/>
</dbReference>
<feature type="transmembrane region" description="Helical" evidence="1">
    <location>
        <begin position="24"/>
        <end position="49"/>
    </location>
</feature>
<protein>
    <submittedName>
        <fullName evidence="2">Uncharacterized protein</fullName>
    </submittedName>
</protein>
<sequence>MEIQNINQETVLPNNITEFKKSKVIIVLAWIQVITLVIIILGSFIEIIFSDDYSFNPVLLLVLIGPIFGFIVIFTKKSLVYKISTIILIIYFMIQIFGFVKSFLYIKNSYGQDYQQTTEIPTIKKNQ</sequence>
<evidence type="ECO:0000256" key="1">
    <source>
        <dbReference type="SAM" id="Phobius"/>
    </source>
</evidence>
<feature type="transmembrane region" description="Helical" evidence="1">
    <location>
        <begin position="86"/>
        <end position="106"/>
    </location>
</feature>
<reference evidence="2 3" key="1">
    <citation type="journal article" date="2016" name="Nat. Commun.">
        <title>Thousands of microbial genomes shed light on interconnected biogeochemical processes in an aquifer system.</title>
        <authorList>
            <person name="Anantharaman K."/>
            <person name="Brown C.T."/>
            <person name="Hug L.A."/>
            <person name="Sharon I."/>
            <person name="Castelle C.J."/>
            <person name="Probst A.J."/>
            <person name="Thomas B.C."/>
            <person name="Singh A."/>
            <person name="Wilkins M.J."/>
            <person name="Karaoz U."/>
            <person name="Brodie E.L."/>
            <person name="Williams K.H."/>
            <person name="Hubbard S.S."/>
            <person name="Banfield J.F."/>
        </authorList>
    </citation>
    <scope>NUCLEOTIDE SEQUENCE [LARGE SCALE GENOMIC DNA]</scope>
</reference>
<keyword evidence="1" id="KW-0472">Membrane</keyword>
<name>A0A1F6WQ13_9BACT</name>
<accession>A0A1F6WQ13</accession>
<organism evidence="2 3">
    <name type="scientific">Candidatus Nomurabacteria bacterium RIFCSPLOWO2_01_FULL_33_17</name>
    <dbReference type="NCBI Taxonomy" id="1801764"/>
    <lineage>
        <taxon>Bacteria</taxon>
        <taxon>Candidatus Nomuraibacteriota</taxon>
    </lineage>
</organism>
<keyword evidence="1" id="KW-1133">Transmembrane helix</keyword>
<keyword evidence="1" id="KW-0812">Transmembrane</keyword>
<comment type="caution">
    <text evidence="2">The sequence shown here is derived from an EMBL/GenBank/DDBJ whole genome shotgun (WGS) entry which is preliminary data.</text>
</comment>
<proteinExistence type="predicted"/>
<gene>
    <name evidence="2" type="ORF">A2903_00340</name>
</gene>
<feature type="transmembrane region" description="Helical" evidence="1">
    <location>
        <begin position="55"/>
        <end position="74"/>
    </location>
</feature>